<gene>
    <name evidence="2" type="ORF">G6011_04470</name>
</gene>
<feature type="region of interest" description="Disordered" evidence="1">
    <location>
        <begin position="238"/>
        <end position="268"/>
    </location>
</feature>
<organism evidence="2 3">
    <name type="scientific">Alternaria panax</name>
    <dbReference type="NCBI Taxonomy" id="48097"/>
    <lineage>
        <taxon>Eukaryota</taxon>
        <taxon>Fungi</taxon>
        <taxon>Dikarya</taxon>
        <taxon>Ascomycota</taxon>
        <taxon>Pezizomycotina</taxon>
        <taxon>Dothideomycetes</taxon>
        <taxon>Pleosporomycetidae</taxon>
        <taxon>Pleosporales</taxon>
        <taxon>Pleosporineae</taxon>
        <taxon>Pleosporaceae</taxon>
        <taxon>Alternaria</taxon>
        <taxon>Alternaria sect. Panax</taxon>
    </lineage>
</organism>
<sequence length="268" mass="29418">MVDEAGSDICYENYDAVVAMSEPPAMPPSERVIVVEESQFTVLATDDAIPSPPVLPDVDATTFAPETAALPSLGSLHPTAPATRSSRNFTVTVPVTVRLPVEAFYRNFPTDASGRRRRVITTNLTYDVAVELPESRTPSVTEKPESPTFSGADQNEVGSPKIYRSTSLQNAPQLVKRPSEEEVIGHNWIKFQDEEQLHVLPGDNPAQMTSMQKRHARKYSQWATLRSKLRNTGKYIGEKLAGSEVYGGDKSKNEQAGKEATTPSEQDI</sequence>
<keyword evidence="3" id="KW-1185">Reference proteome</keyword>
<reference evidence="2" key="1">
    <citation type="submission" date="2021-07" db="EMBL/GenBank/DDBJ databases">
        <title>Genome Resource of American Ginseng Black Spot Pathogen Alternaria panax.</title>
        <authorList>
            <person name="Qiu C."/>
            <person name="Wang W."/>
            <person name="Liu Z."/>
        </authorList>
    </citation>
    <scope>NUCLEOTIDE SEQUENCE</scope>
    <source>
        <strain evidence="2">BNCC115425</strain>
    </source>
</reference>
<feature type="compositionally biased region" description="Basic and acidic residues" evidence="1">
    <location>
        <begin position="247"/>
        <end position="257"/>
    </location>
</feature>
<protein>
    <submittedName>
        <fullName evidence="2">Uncharacterized protein</fullName>
    </submittedName>
</protein>
<evidence type="ECO:0000313" key="2">
    <source>
        <dbReference type="EMBL" id="KAG9194435.1"/>
    </source>
</evidence>
<dbReference type="EMBL" id="JAANER010000002">
    <property type="protein sequence ID" value="KAG9194435.1"/>
    <property type="molecule type" value="Genomic_DNA"/>
</dbReference>
<evidence type="ECO:0000313" key="3">
    <source>
        <dbReference type="Proteomes" id="UP001199106"/>
    </source>
</evidence>
<dbReference type="AlphaFoldDB" id="A0AAD4IH83"/>
<feature type="region of interest" description="Disordered" evidence="1">
    <location>
        <begin position="135"/>
        <end position="179"/>
    </location>
</feature>
<dbReference type="Proteomes" id="UP001199106">
    <property type="component" value="Unassembled WGS sequence"/>
</dbReference>
<feature type="compositionally biased region" description="Polar residues" evidence="1">
    <location>
        <begin position="147"/>
        <end position="157"/>
    </location>
</feature>
<proteinExistence type="predicted"/>
<evidence type="ECO:0000256" key="1">
    <source>
        <dbReference type="SAM" id="MobiDB-lite"/>
    </source>
</evidence>
<accession>A0AAD4IH83</accession>
<comment type="caution">
    <text evidence="2">The sequence shown here is derived from an EMBL/GenBank/DDBJ whole genome shotgun (WGS) entry which is preliminary data.</text>
</comment>
<name>A0AAD4IH83_9PLEO</name>